<dbReference type="EMBL" id="KJ184318">
    <property type="protein sequence ID" value="AII15794.1"/>
    <property type="molecule type" value="Genomic_DNA"/>
</dbReference>
<name>A0A076FEI0_9VIRU</name>
<dbReference type="GO" id="GO:0006370">
    <property type="term" value="P:7-methylguanosine mRNA capping"/>
    <property type="evidence" value="ECO:0007669"/>
    <property type="project" value="TreeGrafter"/>
</dbReference>
<dbReference type="Proteomes" id="UP000203413">
    <property type="component" value="Segment"/>
</dbReference>
<dbReference type="InterPro" id="IPR002877">
    <property type="entry name" value="RNA_MeTrfase_FtsJ_dom"/>
</dbReference>
<accession>A0A076FEI0</accession>
<dbReference type="RefSeq" id="YP_009051844.1">
    <property type="nucleotide sequence ID" value="NC_024692.1"/>
</dbReference>
<keyword evidence="2" id="KW-0808">Transferase</keyword>
<sequence length="401" mass="46077">MTDRSKIRYTPYHNRISDQTLLQCGIRPSSMNGACYEFAHPVKTNDIVIRKETIYNLPINKTDEFITPKIDIAKKDILENEVKIKWIIQKLNAEKDKLEYTKSKGYLIDCFKNVKMPIFLNRASIKLLNINYVFHGKIKNAIDSKFCNFADVCCAPGGFTYLIKKTNPKSPVTSHMFTMPDVGSYLKMDVRVLKLKNIFITYGDITLKSDRDDFACNIVVDFMLADGGIDFSGRENEQEVISKNLYVSQLLLGLKIVKEGGFIVCKFFDMFTRFSTCLLYSLSFCFDSIEICKLMSSKAGNSERYILFDGYKVNTEIIELFESINDKLNSKENVTSFADTNDCRYRKFANYLTTINKSLANTQLTALQKYTGKIEIPPENVKACNNTGYLHCKKWQTYIKK</sequence>
<keyword evidence="2" id="KW-0489">Methyltransferase</keyword>
<evidence type="ECO:0000259" key="1">
    <source>
        <dbReference type="Pfam" id="PF01728"/>
    </source>
</evidence>
<dbReference type="KEGG" id="vg:20098312"/>
<keyword evidence="3" id="KW-1185">Reference proteome</keyword>
<dbReference type="GeneID" id="20098312"/>
<feature type="domain" description="Ribosomal RNA methyltransferase FtsJ" evidence="1">
    <location>
        <begin position="120"/>
        <end position="310"/>
    </location>
</feature>
<reference evidence="2 3" key="1">
    <citation type="journal article" date="2014" name="BMC Genomics">
        <title>The genome and occlusion bodies of marine Penaeus monodon nudivirus (PmNV, also known as MBV and PemoNPV) suggest that it should be assigned to a new nudivirus genus that is distinct from the terrestrial nudiviruses.</title>
        <authorList>
            <person name="Yang Y.T."/>
            <person name="Lee D.Y."/>
            <person name="Wang Y."/>
            <person name="Hu J.M."/>
            <person name="Li W.H."/>
            <person name="Leu J.H."/>
            <person name="Chang G.D."/>
            <person name="Ke H.M."/>
            <person name="Kang S.T."/>
            <person name="Lin S.S."/>
            <person name="Kou G.H."/>
            <person name="Lo C.F."/>
        </authorList>
    </citation>
    <scope>NUCLEOTIDE SEQUENCE [LARGE SCALE GENOMIC DNA]</scope>
    <source>
        <strain evidence="2">Indonesia</strain>
    </source>
</reference>
<dbReference type="InterPro" id="IPR050851">
    <property type="entry name" value="mRNA_Cap_2O-Ribose_MeTrfase"/>
</dbReference>
<evidence type="ECO:0000313" key="2">
    <source>
        <dbReference type="EMBL" id="AII15794.1"/>
    </source>
</evidence>
<dbReference type="GO" id="GO:0032259">
    <property type="term" value="P:methylation"/>
    <property type="evidence" value="ECO:0007669"/>
    <property type="project" value="UniProtKB-KW"/>
</dbReference>
<dbReference type="OrthoDB" id="19069at10239"/>
<evidence type="ECO:0000313" key="3">
    <source>
        <dbReference type="Proteomes" id="UP000203413"/>
    </source>
</evidence>
<dbReference type="PANTHER" id="PTHR16121">
    <property type="entry name" value="CAP-SPECIFIC MRNA (NUCLEOSIDE-2'-O-)-METHYLTRANSFERASE 1-RELATED"/>
    <property type="match status" value="1"/>
</dbReference>
<gene>
    <name evidence="2" type="ORF">PmNV_006</name>
</gene>
<dbReference type="GO" id="GO:0004483">
    <property type="term" value="F:methyltransferase cap1 activity"/>
    <property type="evidence" value="ECO:0007669"/>
    <property type="project" value="UniProtKB-ARBA"/>
</dbReference>
<protein>
    <submittedName>
        <fullName evidence="2">Methyltransferase</fullName>
    </submittedName>
</protein>
<dbReference type="PANTHER" id="PTHR16121:SF0">
    <property type="entry name" value="CAP-SPECIFIC MRNA (NUCLEOSIDE-2'-O-)-METHYLTRANSFERASE 1"/>
    <property type="match status" value="1"/>
</dbReference>
<dbReference type="SUPFAM" id="SSF53335">
    <property type="entry name" value="S-adenosyl-L-methionine-dependent methyltransferases"/>
    <property type="match status" value="1"/>
</dbReference>
<dbReference type="InterPro" id="IPR029063">
    <property type="entry name" value="SAM-dependent_MTases_sf"/>
</dbReference>
<dbReference type="Gene3D" id="3.40.50.12760">
    <property type="match status" value="1"/>
</dbReference>
<dbReference type="Pfam" id="PF01728">
    <property type="entry name" value="FtsJ"/>
    <property type="match status" value="1"/>
</dbReference>
<organism evidence="2 3">
    <name type="scientific">Penaeus monodon nudivirus</name>
    <dbReference type="NCBI Taxonomy" id="1529056"/>
    <lineage>
        <taxon>Viruses</taxon>
        <taxon>Viruses incertae sedis</taxon>
        <taxon>Naldaviricetes</taxon>
        <taxon>Lefavirales</taxon>
        <taxon>Nudiviridae</taxon>
        <taxon>Gammanudivirus</taxon>
        <taxon>Gammanudivirus pemonodonis</taxon>
    </lineage>
</organism>
<proteinExistence type="predicted"/>